<name>A0A7C5V1T3_9FIRM</name>
<dbReference type="Pfam" id="PF20143">
    <property type="entry name" value="NAD_kinase_C"/>
    <property type="match status" value="1"/>
</dbReference>
<feature type="binding site" evidence="6">
    <location>
        <begin position="163"/>
        <end position="168"/>
    </location>
    <ligand>
        <name>NAD(+)</name>
        <dbReference type="ChEBI" id="CHEBI:57540"/>
    </ligand>
</feature>
<evidence type="ECO:0000256" key="3">
    <source>
        <dbReference type="ARBA" id="ARBA00022857"/>
    </source>
</evidence>
<feature type="binding site" evidence="6">
    <location>
        <begin position="54"/>
        <end position="55"/>
    </location>
    <ligand>
        <name>NAD(+)</name>
        <dbReference type="ChEBI" id="CHEBI:57540"/>
    </ligand>
</feature>
<dbReference type="GO" id="GO:0046872">
    <property type="term" value="F:metal ion binding"/>
    <property type="evidence" value="ECO:0007669"/>
    <property type="project" value="UniProtKB-UniRule"/>
</dbReference>
<evidence type="ECO:0000256" key="6">
    <source>
        <dbReference type="HAMAP-Rule" id="MF_00361"/>
    </source>
</evidence>
<dbReference type="InterPro" id="IPR017438">
    <property type="entry name" value="ATP-NAD_kinase_N"/>
</dbReference>
<dbReference type="GO" id="GO:0005737">
    <property type="term" value="C:cytoplasm"/>
    <property type="evidence" value="ECO:0007669"/>
    <property type="project" value="UniProtKB-SubCell"/>
</dbReference>
<reference evidence="7" key="1">
    <citation type="journal article" date="2020" name="mSystems">
        <title>Genome- and Community-Level Interaction Insights into Carbon Utilization and Element Cycling Functions of Hydrothermarchaeota in Hydrothermal Sediment.</title>
        <authorList>
            <person name="Zhou Z."/>
            <person name="Liu Y."/>
            <person name="Xu W."/>
            <person name="Pan J."/>
            <person name="Luo Z.H."/>
            <person name="Li M."/>
        </authorList>
    </citation>
    <scope>NUCLEOTIDE SEQUENCE [LARGE SCALE GENOMIC DNA]</scope>
    <source>
        <strain evidence="7">SpSt-102</strain>
    </source>
</reference>
<dbReference type="AlphaFoldDB" id="A0A7C5V1T3"/>
<accession>A0A7C5V1T3</accession>
<dbReference type="GO" id="GO:0005524">
    <property type="term" value="F:ATP binding"/>
    <property type="evidence" value="ECO:0007669"/>
    <property type="project" value="UniProtKB-KW"/>
</dbReference>
<keyword evidence="6" id="KW-0547">Nucleotide-binding</keyword>
<evidence type="ECO:0000256" key="5">
    <source>
        <dbReference type="ARBA" id="ARBA00047925"/>
    </source>
</evidence>
<dbReference type="Pfam" id="PF01513">
    <property type="entry name" value="NAD_kinase"/>
    <property type="match status" value="1"/>
</dbReference>
<comment type="caution">
    <text evidence="6">Lacks conserved residue(s) required for the propagation of feature annotation.</text>
</comment>
<dbReference type="InterPro" id="IPR017437">
    <property type="entry name" value="ATP-NAD_kinase_PpnK-typ_C"/>
</dbReference>
<dbReference type="GO" id="GO:0051287">
    <property type="term" value="F:NAD binding"/>
    <property type="evidence" value="ECO:0007669"/>
    <property type="project" value="UniProtKB-ARBA"/>
</dbReference>
<dbReference type="Gene3D" id="3.40.50.10330">
    <property type="entry name" value="Probable inorganic polyphosphate/atp-NAD kinase, domain 1"/>
    <property type="match status" value="1"/>
</dbReference>
<keyword evidence="3 6" id="KW-0521">NADP</keyword>
<dbReference type="SUPFAM" id="SSF111331">
    <property type="entry name" value="NAD kinase/diacylglycerol kinase-like"/>
    <property type="match status" value="1"/>
</dbReference>
<keyword evidence="6" id="KW-0963">Cytoplasm</keyword>
<proteinExistence type="inferred from homology"/>
<evidence type="ECO:0000313" key="7">
    <source>
        <dbReference type="EMBL" id="HHS01507.1"/>
    </source>
</evidence>
<dbReference type="EC" id="2.7.1.23" evidence="6"/>
<keyword evidence="1 6" id="KW-0808">Transferase</keyword>
<dbReference type="EMBL" id="DRUZ01000037">
    <property type="protein sequence ID" value="HHS01507.1"/>
    <property type="molecule type" value="Genomic_DNA"/>
</dbReference>
<comment type="subcellular location">
    <subcellularLocation>
        <location evidence="6">Cytoplasm</location>
    </subcellularLocation>
</comment>
<feature type="binding site" evidence="6">
    <location>
        <position position="152"/>
    </location>
    <ligand>
        <name>NAD(+)</name>
        <dbReference type="ChEBI" id="CHEBI:57540"/>
    </ligand>
</feature>
<dbReference type="InterPro" id="IPR002504">
    <property type="entry name" value="NADK"/>
</dbReference>
<organism evidence="7">
    <name type="scientific">Caldicellulosiruptor owensensis</name>
    <dbReference type="NCBI Taxonomy" id="55205"/>
    <lineage>
        <taxon>Bacteria</taxon>
        <taxon>Bacillati</taxon>
        <taxon>Bacillota</taxon>
        <taxon>Bacillota incertae sedis</taxon>
        <taxon>Caldicellulosiruptorales</taxon>
        <taxon>Caldicellulosiruptoraceae</taxon>
        <taxon>Caldicellulosiruptor</taxon>
    </lineage>
</organism>
<comment type="catalytic activity">
    <reaction evidence="5 6">
        <text>NAD(+) + ATP = ADP + NADP(+) + H(+)</text>
        <dbReference type="Rhea" id="RHEA:18629"/>
        <dbReference type="ChEBI" id="CHEBI:15378"/>
        <dbReference type="ChEBI" id="CHEBI:30616"/>
        <dbReference type="ChEBI" id="CHEBI:57540"/>
        <dbReference type="ChEBI" id="CHEBI:58349"/>
        <dbReference type="ChEBI" id="CHEBI:456216"/>
        <dbReference type="EC" id="2.7.1.23"/>
    </reaction>
</comment>
<comment type="cofactor">
    <cofactor evidence="6">
        <name>a divalent metal cation</name>
        <dbReference type="ChEBI" id="CHEBI:60240"/>
    </cofactor>
</comment>
<dbReference type="GO" id="GO:0019674">
    <property type="term" value="P:NAD+ metabolic process"/>
    <property type="evidence" value="ECO:0007669"/>
    <property type="project" value="InterPro"/>
</dbReference>
<comment type="function">
    <text evidence="6">Involved in the regulation of the intracellular balance of NAD and NADP, and is a key enzyme in the biosynthesis of NADP. Catalyzes specifically the phosphorylation on 2'-hydroxyl of the adenosine moiety of NAD to yield NADP.</text>
</comment>
<feature type="binding site" evidence="6">
    <location>
        <position position="150"/>
    </location>
    <ligand>
        <name>NAD(+)</name>
        <dbReference type="ChEBI" id="CHEBI:57540"/>
    </ligand>
</feature>
<evidence type="ECO:0000256" key="1">
    <source>
        <dbReference type="ARBA" id="ARBA00022679"/>
    </source>
</evidence>
<feature type="active site" description="Proton acceptor" evidence="6">
    <location>
        <position position="54"/>
    </location>
</feature>
<comment type="caution">
    <text evidence="7">The sequence shown here is derived from an EMBL/GenBank/DDBJ whole genome shotgun (WGS) entry which is preliminary data.</text>
</comment>
<dbReference type="PANTHER" id="PTHR20275">
    <property type="entry name" value="NAD KINASE"/>
    <property type="match status" value="1"/>
</dbReference>
<dbReference type="InterPro" id="IPR016064">
    <property type="entry name" value="NAD/diacylglycerol_kinase_sf"/>
</dbReference>
<keyword evidence="6" id="KW-0067">ATP-binding</keyword>
<protein>
    <recommendedName>
        <fullName evidence="6">NAD kinase</fullName>
        <ecNumber evidence="6">2.7.1.23</ecNumber>
    </recommendedName>
    <alternativeName>
        <fullName evidence="6">ATP-dependent NAD kinase</fullName>
    </alternativeName>
</protein>
<dbReference type="GO" id="GO:0003951">
    <property type="term" value="F:NAD+ kinase activity"/>
    <property type="evidence" value="ECO:0007669"/>
    <property type="project" value="UniProtKB-UniRule"/>
</dbReference>
<keyword evidence="2 6" id="KW-0418">Kinase</keyword>
<dbReference type="PANTHER" id="PTHR20275:SF0">
    <property type="entry name" value="NAD KINASE"/>
    <property type="match status" value="1"/>
</dbReference>
<comment type="similarity">
    <text evidence="6">Belongs to the NAD kinase family.</text>
</comment>
<keyword evidence="4 6" id="KW-0520">NAD</keyword>
<dbReference type="Gene3D" id="2.60.200.30">
    <property type="entry name" value="Probable inorganic polyphosphate/atp-NAD kinase, domain 2"/>
    <property type="match status" value="1"/>
</dbReference>
<sequence>MIVGIFVNFQKEHSSEILENIVSIFNYNRVNWLLINEENKKAKNFDLLITIGGDGTLLNVVEKASIEATPVLAINCGRLGYLTEEVEEDIEKVIFKLLKKEYFIEERHIVEAVVKEKVFFALNDVCVVRNTFNIVDLCLYIDGVFAQEYRSDGIIVATATGSTAYSLSAGGPIVEPQLGVILVTPICPHSLSSRSLILGSTRTIKVENSSSENVQVVVDGRLVDELAPEEFIECKISQHKLKLIRLKQRNFYEILREKIKE</sequence>
<dbReference type="HAMAP" id="MF_00361">
    <property type="entry name" value="NAD_kinase"/>
    <property type="match status" value="1"/>
</dbReference>
<gene>
    <name evidence="6" type="primary">nadK</name>
    <name evidence="7" type="ORF">ENL71_03090</name>
</gene>
<dbReference type="GO" id="GO:0006741">
    <property type="term" value="P:NADP+ biosynthetic process"/>
    <property type="evidence" value="ECO:0007669"/>
    <property type="project" value="UniProtKB-UniRule"/>
</dbReference>
<evidence type="ECO:0000256" key="2">
    <source>
        <dbReference type="ARBA" id="ARBA00022777"/>
    </source>
</evidence>
<evidence type="ECO:0000256" key="4">
    <source>
        <dbReference type="ARBA" id="ARBA00023027"/>
    </source>
</evidence>
<feature type="binding site" evidence="6">
    <location>
        <begin position="123"/>
        <end position="124"/>
    </location>
    <ligand>
        <name>NAD(+)</name>
        <dbReference type="ChEBI" id="CHEBI:57540"/>
    </ligand>
</feature>